<dbReference type="Proteomes" id="UP000308705">
    <property type="component" value="Unassembled WGS sequence"/>
</dbReference>
<dbReference type="GO" id="GO:0045150">
    <property type="term" value="P:acetoin catabolic process"/>
    <property type="evidence" value="ECO:0007669"/>
    <property type="project" value="UniProtKB-UniPathway"/>
</dbReference>
<comment type="caution">
    <text evidence="7">The sequence shown here is derived from an EMBL/GenBank/DDBJ whole genome shotgun (WGS) entry which is preliminary data.</text>
</comment>
<evidence type="ECO:0000313" key="7">
    <source>
        <dbReference type="EMBL" id="TKK89803.1"/>
    </source>
</evidence>
<keyword evidence="8" id="KW-1185">Reference proteome</keyword>
<dbReference type="AlphaFoldDB" id="A0A4V5V0Y1"/>
<keyword evidence="4" id="KW-0006">Acetoin catabolism</keyword>
<dbReference type="InterPro" id="IPR003085">
    <property type="entry name" value="AcuC"/>
</dbReference>
<dbReference type="GO" id="GO:0004407">
    <property type="term" value="F:histone deacetylase activity"/>
    <property type="evidence" value="ECO:0007669"/>
    <property type="project" value="TreeGrafter"/>
</dbReference>
<gene>
    <name evidence="7" type="ORF">FDA94_07890</name>
</gene>
<evidence type="ECO:0000313" key="8">
    <source>
        <dbReference type="Proteomes" id="UP000308705"/>
    </source>
</evidence>
<dbReference type="GO" id="GO:0040029">
    <property type="term" value="P:epigenetic regulation of gene expression"/>
    <property type="evidence" value="ECO:0007669"/>
    <property type="project" value="TreeGrafter"/>
</dbReference>
<evidence type="ECO:0000259" key="6">
    <source>
        <dbReference type="Pfam" id="PF00850"/>
    </source>
</evidence>
<dbReference type="PRINTS" id="PR01272">
    <property type="entry name" value="ACUCPROTEIN"/>
</dbReference>
<sequence>MSDFARGACGPVRVVWDDALTSYDFGPHHPLAPVRVELTMALARELGVLDAVEIVPCEPATDDDLASVHKRDYIEAVKQVSRDGRPDLRAGLGTSDNPAFVGVHEASALIAGATLEAVKQVHQGGAMHALNVAGGLHHAMPATASGFCVYNDPAVAIAWLLAQGVEKIAYVDVDVHHGDGVQAMFFDDPRVLTISLHESPRTLFPGTGFAEETGAEGTAVNVPLPAGCGDAGWLRAFHAVVPPLLREFAPDFLVTQHGCDSHALDPLAHLMLSLDGQRTAYRELHKLAHETAGGRWLATGGGGYELVQVVPRAWTHLIAEAAGAPVEPDTATPEAWREFVRARTGELPPLTMTDGRTPEYRPISEGYDPADPIDRAIMATRNAVFPYHGLDPLP</sequence>
<protein>
    <recommendedName>
        <fullName evidence="3">Acetoin utilization protein AcuC</fullName>
    </recommendedName>
</protein>
<dbReference type="InterPro" id="IPR023696">
    <property type="entry name" value="Ureohydrolase_dom_sf"/>
</dbReference>
<dbReference type="PRINTS" id="PR01270">
    <property type="entry name" value="HDASUPER"/>
</dbReference>
<dbReference type="CDD" id="cd09994">
    <property type="entry name" value="HDAC_AcuC_like"/>
    <property type="match status" value="1"/>
</dbReference>
<dbReference type="EMBL" id="SZQA01000005">
    <property type="protein sequence ID" value="TKK89803.1"/>
    <property type="molecule type" value="Genomic_DNA"/>
</dbReference>
<dbReference type="SUPFAM" id="SSF52768">
    <property type="entry name" value="Arginase/deacetylase"/>
    <property type="match status" value="1"/>
</dbReference>
<dbReference type="Pfam" id="PF00850">
    <property type="entry name" value="Hist_deacetyl"/>
    <property type="match status" value="1"/>
</dbReference>
<dbReference type="UniPathway" id="UPA00040"/>
<evidence type="ECO:0000256" key="1">
    <source>
        <dbReference type="ARBA" id="ARBA00005101"/>
    </source>
</evidence>
<dbReference type="OrthoDB" id="9808367at2"/>
<dbReference type="InterPro" id="IPR023801">
    <property type="entry name" value="His_deacetylse_dom"/>
</dbReference>
<reference evidence="7 8" key="1">
    <citation type="submission" date="2019-04" db="EMBL/GenBank/DDBJ databases">
        <title>Herbidospora sp. NEAU-GS14.nov., a novel actinomycete isolated from soil.</title>
        <authorList>
            <person name="Han L."/>
        </authorList>
    </citation>
    <scope>NUCLEOTIDE SEQUENCE [LARGE SCALE GENOMIC DNA]</scope>
    <source>
        <strain evidence="7 8">NEAU-GS14</strain>
    </source>
</reference>
<evidence type="ECO:0000256" key="5">
    <source>
        <dbReference type="SAM" id="MobiDB-lite"/>
    </source>
</evidence>
<accession>A0A4V5V0Y1</accession>
<comment type="pathway">
    <text evidence="1">Ketone degradation; acetoin degradation.</text>
</comment>
<evidence type="ECO:0000256" key="4">
    <source>
        <dbReference type="ARBA" id="ARBA00022627"/>
    </source>
</evidence>
<evidence type="ECO:0000256" key="3">
    <source>
        <dbReference type="ARBA" id="ARBA00020218"/>
    </source>
</evidence>
<dbReference type="RefSeq" id="WP_137246370.1">
    <property type="nucleotide sequence ID" value="NZ_SZQA01000005.1"/>
</dbReference>
<dbReference type="InterPro" id="IPR037138">
    <property type="entry name" value="His_deacetylse_dom_sf"/>
</dbReference>
<comment type="similarity">
    <text evidence="2">Belongs to the histone deacetylase family.</text>
</comment>
<proteinExistence type="inferred from homology"/>
<dbReference type="Gene3D" id="3.40.800.20">
    <property type="entry name" value="Histone deacetylase domain"/>
    <property type="match status" value="1"/>
</dbReference>
<organism evidence="7 8">
    <name type="scientific">Herbidospora galbida</name>
    <dbReference type="NCBI Taxonomy" id="2575442"/>
    <lineage>
        <taxon>Bacteria</taxon>
        <taxon>Bacillati</taxon>
        <taxon>Actinomycetota</taxon>
        <taxon>Actinomycetes</taxon>
        <taxon>Streptosporangiales</taxon>
        <taxon>Streptosporangiaceae</taxon>
        <taxon>Herbidospora</taxon>
    </lineage>
</organism>
<dbReference type="InterPro" id="IPR000286">
    <property type="entry name" value="HDACs"/>
</dbReference>
<dbReference type="PANTHER" id="PTHR10625">
    <property type="entry name" value="HISTONE DEACETYLASE HDAC1-RELATED"/>
    <property type="match status" value="1"/>
</dbReference>
<dbReference type="PANTHER" id="PTHR10625:SF10">
    <property type="entry name" value="HISTONE DEACETYLASE HDAC1"/>
    <property type="match status" value="1"/>
</dbReference>
<name>A0A4V5V0Y1_9ACTN</name>
<feature type="domain" description="Histone deacetylase" evidence="6">
    <location>
        <begin position="29"/>
        <end position="319"/>
    </location>
</feature>
<feature type="region of interest" description="Disordered" evidence="5">
    <location>
        <begin position="347"/>
        <end position="367"/>
    </location>
</feature>
<evidence type="ECO:0000256" key="2">
    <source>
        <dbReference type="ARBA" id="ARBA00005947"/>
    </source>
</evidence>